<evidence type="ECO:0000313" key="8">
    <source>
        <dbReference type="Proteomes" id="UP001652624"/>
    </source>
</evidence>
<evidence type="ECO:0000256" key="4">
    <source>
        <dbReference type="ARBA" id="ARBA00022989"/>
    </source>
</evidence>
<evidence type="ECO:0000256" key="1">
    <source>
        <dbReference type="ARBA" id="ARBA00004141"/>
    </source>
</evidence>
<comment type="subcellular location">
    <subcellularLocation>
        <location evidence="1">Membrane</location>
        <topology evidence="1">Multi-pass membrane protein</topology>
    </subcellularLocation>
</comment>
<evidence type="ECO:0000256" key="2">
    <source>
        <dbReference type="ARBA" id="ARBA00009565"/>
    </source>
</evidence>
<feature type="transmembrane region" description="Helical" evidence="7">
    <location>
        <begin position="142"/>
        <end position="164"/>
    </location>
</feature>
<accession>A0ABM3WA38</accession>
<feature type="transmembrane region" description="Helical" evidence="7">
    <location>
        <begin position="68"/>
        <end position="91"/>
    </location>
</feature>
<comment type="similarity">
    <text evidence="2">Belongs to the MS4A family.</text>
</comment>
<dbReference type="PANTHER" id="PTHR23320">
    <property type="entry name" value="MEMBRANE-SPANNING 4-DOMAINS SUBFAMILY A MS4A -RELATED"/>
    <property type="match status" value="1"/>
</dbReference>
<dbReference type="InterPro" id="IPR007237">
    <property type="entry name" value="CD20-like"/>
</dbReference>
<dbReference type="InterPro" id="IPR030417">
    <property type="entry name" value="MS4A"/>
</dbReference>
<feature type="compositionally biased region" description="Polar residues" evidence="6">
    <location>
        <begin position="32"/>
        <end position="44"/>
    </location>
</feature>
<protein>
    <submittedName>
        <fullName evidence="9">Membrane-spanning 4-domains subfamily A member 3 isoform X1</fullName>
    </submittedName>
</protein>
<feature type="region of interest" description="Disordered" evidence="6">
    <location>
        <begin position="1"/>
        <end position="44"/>
    </location>
</feature>
<keyword evidence="5 7" id="KW-0472">Membrane</keyword>
<keyword evidence="8" id="KW-1185">Reference proteome</keyword>
<evidence type="ECO:0000313" key="9">
    <source>
        <dbReference type="RefSeq" id="XP_060033435.1"/>
    </source>
</evidence>
<feature type="region of interest" description="Disordered" evidence="6">
    <location>
        <begin position="231"/>
        <end position="256"/>
    </location>
</feature>
<feature type="compositionally biased region" description="Basic and acidic residues" evidence="6">
    <location>
        <begin position="1"/>
        <end position="15"/>
    </location>
</feature>
<reference evidence="9" key="1">
    <citation type="submission" date="2025-08" db="UniProtKB">
        <authorList>
            <consortium name="RefSeq"/>
        </authorList>
    </citation>
    <scope>IDENTIFICATION</scope>
</reference>
<gene>
    <name evidence="9" type="primary">MS4A3</name>
</gene>
<dbReference type="PANTHER" id="PTHR23320:SF74">
    <property type="entry name" value="MEMBRANE-SPANNING 4-DOMAINS SUBFAMILY A MEMBER 3"/>
    <property type="match status" value="1"/>
</dbReference>
<name>A0ABM3WA38_ERIEU</name>
<dbReference type="RefSeq" id="XP_060033435.1">
    <property type="nucleotide sequence ID" value="XM_060177452.1"/>
</dbReference>
<dbReference type="Pfam" id="PF04103">
    <property type="entry name" value="CD20"/>
    <property type="match status" value="1"/>
</dbReference>
<dbReference type="Proteomes" id="UP001652624">
    <property type="component" value="Chromosome 17"/>
</dbReference>
<evidence type="ECO:0000256" key="3">
    <source>
        <dbReference type="ARBA" id="ARBA00022692"/>
    </source>
</evidence>
<keyword evidence="4 7" id="KW-1133">Transmembrane helix</keyword>
<keyword evidence="3 7" id="KW-0812">Transmembrane</keyword>
<sequence length="256" mass="27847">MNLRRENLPRSEAFKHQQPQMASQDFDHAEQGSDSAPGTPGSQVDQEVVNSSVYQLLDRSQSNQMAKLQILGAIQILTGTMILALGVLLGSLQYKSPLFRHFFFFTFYTGYPIWGAIFFISSGSISVAAGRKPTRMLMQNSFGMNIASATMALVGFIFLSINIAVYNQSFKSCHSTPSPELCNYLGFSSNGVVSLMLILSLLELCVTISISVMWCQTSSCITDEANSSAPIAVGSGLPPSEGKPEHEDTQPHISSE</sequence>
<feature type="transmembrane region" description="Helical" evidence="7">
    <location>
        <begin position="111"/>
        <end position="130"/>
    </location>
</feature>
<feature type="compositionally biased region" description="Basic and acidic residues" evidence="6">
    <location>
        <begin position="242"/>
        <end position="256"/>
    </location>
</feature>
<proteinExistence type="inferred from homology"/>
<evidence type="ECO:0000256" key="7">
    <source>
        <dbReference type="SAM" id="Phobius"/>
    </source>
</evidence>
<evidence type="ECO:0000256" key="5">
    <source>
        <dbReference type="ARBA" id="ARBA00023136"/>
    </source>
</evidence>
<organism evidence="8 9">
    <name type="scientific">Erinaceus europaeus</name>
    <name type="common">Western European hedgehog</name>
    <dbReference type="NCBI Taxonomy" id="9365"/>
    <lineage>
        <taxon>Eukaryota</taxon>
        <taxon>Metazoa</taxon>
        <taxon>Chordata</taxon>
        <taxon>Craniata</taxon>
        <taxon>Vertebrata</taxon>
        <taxon>Euteleostomi</taxon>
        <taxon>Mammalia</taxon>
        <taxon>Eutheria</taxon>
        <taxon>Laurasiatheria</taxon>
        <taxon>Eulipotyphla</taxon>
        <taxon>Erinaceidae</taxon>
        <taxon>Erinaceinae</taxon>
        <taxon>Erinaceus</taxon>
    </lineage>
</organism>
<feature type="transmembrane region" description="Helical" evidence="7">
    <location>
        <begin position="184"/>
        <end position="206"/>
    </location>
</feature>
<dbReference type="GeneID" id="103110467"/>
<evidence type="ECO:0000256" key="6">
    <source>
        <dbReference type="SAM" id="MobiDB-lite"/>
    </source>
</evidence>